<dbReference type="Pfam" id="PF00636">
    <property type="entry name" value="Ribonuclease_3"/>
    <property type="match status" value="1"/>
</dbReference>
<keyword evidence="2" id="KW-0255">Endonuclease</keyword>
<evidence type="ECO:0000256" key="3">
    <source>
        <dbReference type="ARBA" id="ARBA00022801"/>
    </source>
</evidence>
<protein>
    <submittedName>
        <fullName evidence="5">Ribonuclease III</fullName>
    </submittedName>
</protein>
<evidence type="ECO:0000313" key="5">
    <source>
        <dbReference type="EMBL" id="KAG7343890.1"/>
    </source>
</evidence>
<dbReference type="PANTHER" id="PTHR34276:SF1">
    <property type="entry name" value="MINI-RIBONUCLEASE 3"/>
    <property type="match status" value="1"/>
</dbReference>
<dbReference type="Proteomes" id="UP000693970">
    <property type="component" value="Unassembled WGS sequence"/>
</dbReference>
<evidence type="ECO:0000256" key="2">
    <source>
        <dbReference type="ARBA" id="ARBA00022759"/>
    </source>
</evidence>
<sequence length="314" mass="35486">MINEVMNCGYRQRLYFDIDSKSLCPAPTVNEEAACQVVDLDADMHRTFRQVSSLSERDSLRDTTHPCNDVHGFCKHKSITGSYKASGNKPRSISITRRRQSASTRSNISILVVATTLIFVSLGRSEGFCCCNHQALPSALRERSPFMFKPHFLRMADQNSDEIPSASSNQKTLLEQLSPMKSCKPDQMGGTDLAYIGDVVFELFIRSRCVWPSKRTSELQNEVVALVRAENQSLLLQKVKEKFELSEKERQILMRGRNAVTKSKNRKTNPGAYQDSTAFEALLGYMYITCPDRCSKLLAWLETELEFLATSTKL</sequence>
<reference evidence="5" key="2">
    <citation type="submission" date="2021-04" db="EMBL/GenBank/DDBJ databases">
        <authorList>
            <person name="Podell S."/>
        </authorList>
    </citation>
    <scope>NUCLEOTIDE SEQUENCE</scope>
    <source>
        <strain evidence="5">Hildebrandi</strain>
    </source>
</reference>
<comment type="caution">
    <text evidence="5">The sequence shown here is derived from an EMBL/GenBank/DDBJ whole genome shotgun (WGS) entry which is preliminary data.</text>
</comment>
<evidence type="ECO:0000313" key="6">
    <source>
        <dbReference type="Proteomes" id="UP000693970"/>
    </source>
</evidence>
<dbReference type="HAMAP" id="MF_01468">
    <property type="entry name" value="RNase_Mini_III"/>
    <property type="match status" value="1"/>
</dbReference>
<dbReference type="InterPro" id="IPR008226">
    <property type="entry name" value="Mini3_fam"/>
</dbReference>
<organism evidence="5 6">
    <name type="scientific">Nitzschia inconspicua</name>
    <dbReference type="NCBI Taxonomy" id="303405"/>
    <lineage>
        <taxon>Eukaryota</taxon>
        <taxon>Sar</taxon>
        <taxon>Stramenopiles</taxon>
        <taxon>Ochrophyta</taxon>
        <taxon>Bacillariophyta</taxon>
        <taxon>Bacillariophyceae</taxon>
        <taxon>Bacillariophycidae</taxon>
        <taxon>Bacillariales</taxon>
        <taxon>Bacillariaceae</taxon>
        <taxon>Nitzschia</taxon>
    </lineage>
</organism>
<keyword evidence="1" id="KW-0540">Nuclease</keyword>
<dbReference type="AlphaFoldDB" id="A0A9K3KIK4"/>
<dbReference type="GO" id="GO:0006396">
    <property type="term" value="P:RNA processing"/>
    <property type="evidence" value="ECO:0007669"/>
    <property type="project" value="InterPro"/>
</dbReference>
<dbReference type="GO" id="GO:0004525">
    <property type="term" value="F:ribonuclease III activity"/>
    <property type="evidence" value="ECO:0007669"/>
    <property type="project" value="InterPro"/>
</dbReference>
<gene>
    <name evidence="5" type="ORF">IV203_021898</name>
</gene>
<reference evidence="5" key="1">
    <citation type="journal article" date="2021" name="Sci. Rep.">
        <title>Diploid genomic architecture of Nitzschia inconspicua, an elite biomass production diatom.</title>
        <authorList>
            <person name="Oliver A."/>
            <person name="Podell S."/>
            <person name="Pinowska A."/>
            <person name="Traller J.C."/>
            <person name="Smith S.R."/>
            <person name="McClure R."/>
            <person name="Beliaev A."/>
            <person name="Bohutskyi P."/>
            <person name="Hill E.A."/>
            <person name="Rabines A."/>
            <person name="Zheng H."/>
            <person name="Allen L.Z."/>
            <person name="Kuo A."/>
            <person name="Grigoriev I.V."/>
            <person name="Allen A.E."/>
            <person name="Hazlebeck D."/>
            <person name="Allen E.E."/>
        </authorList>
    </citation>
    <scope>NUCLEOTIDE SEQUENCE</scope>
    <source>
        <strain evidence="5">Hildebrandi</strain>
    </source>
</reference>
<dbReference type="PANTHER" id="PTHR34276">
    <property type="entry name" value="MINI-RIBONUCLEASE 3"/>
    <property type="match status" value="1"/>
</dbReference>
<evidence type="ECO:0000259" key="4">
    <source>
        <dbReference type="Pfam" id="PF00636"/>
    </source>
</evidence>
<dbReference type="InterPro" id="IPR000999">
    <property type="entry name" value="RNase_III_dom"/>
</dbReference>
<dbReference type="EMBL" id="JAGRRH010000023">
    <property type="protein sequence ID" value="KAG7343890.1"/>
    <property type="molecule type" value="Genomic_DNA"/>
</dbReference>
<evidence type="ECO:0000256" key="1">
    <source>
        <dbReference type="ARBA" id="ARBA00022722"/>
    </source>
</evidence>
<keyword evidence="6" id="KW-1185">Reference proteome</keyword>
<name>A0A9K3KIK4_9STRA</name>
<proteinExistence type="inferred from homology"/>
<keyword evidence="3" id="KW-0378">Hydrolase</keyword>
<dbReference type="OrthoDB" id="495795at2759"/>
<accession>A0A9K3KIK4</accession>
<feature type="domain" description="RNase III" evidence="4">
    <location>
        <begin position="193"/>
        <end position="290"/>
    </location>
</feature>